<dbReference type="AlphaFoldDB" id="A0A1F6LMC2"/>
<gene>
    <name evidence="1" type="ORF">A2848_03210</name>
</gene>
<comment type="caution">
    <text evidence="1">The sequence shown here is derived from an EMBL/GenBank/DDBJ whole genome shotgun (WGS) entry which is preliminary data.</text>
</comment>
<proteinExistence type="predicted"/>
<organism evidence="1 2">
    <name type="scientific">Candidatus Magasanikbacteria bacterium RIFCSPHIGHO2_01_FULL_50_8</name>
    <dbReference type="NCBI Taxonomy" id="1798674"/>
    <lineage>
        <taxon>Bacteria</taxon>
        <taxon>Candidatus Magasanikiibacteriota</taxon>
    </lineage>
</organism>
<sequence length="202" mass="22769">MEELRPYFTRPVLQVQGYTPDLFADMAEIAQNFGEQLPALDAHVIANSTCFMIYYKPFGFHVWSAPGGAQPRIANTLVNHQLLLMTVGDVFVFDIALLLQSALCGLNIPMVGSELASAMLGYCIAMSKIRCDLQEKDKPDYYADYYALLARHGIQRRLLDPRTNPAPPPKKILAAVIKMRLTPALMLQFDELWAHHNMDDVR</sequence>
<evidence type="ECO:0000313" key="1">
    <source>
        <dbReference type="EMBL" id="OGH60540.1"/>
    </source>
</evidence>
<name>A0A1F6LMC2_9BACT</name>
<accession>A0A1F6LMC2</accession>
<evidence type="ECO:0000313" key="2">
    <source>
        <dbReference type="Proteomes" id="UP000176329"/>
    </source>
</evidence>
<dbReference type="EMBL" id="MFPV01000056">
    <property type="protein sequence ID" value="OGH60540.1"/>
    <property type="molecule type" value="Genomic_DNA"/>
</dbReference>
<protein>
    <submittedName>
        <fullName evidence="1">Uncharacterized protein</fullName>
    </submittedName>
</protein>
<dbReference type="Proteomes" id="UP000176329">
    <property type="component" value="Unassembled WGS sequence"/>
</dbReference>
<reference evidence="1 2" key="1">
    <citation type="journal article" date="2016" name="Nat. Commun.">
        <title>Thousands of microbial genomes shed light on interconnected biogeochemical processes in an aquifer system.</title>
        <authorList>
            <person name="Anantharaman K."/>
            <person name="Brown C.T."/>
            <person name="Hug L.A."/>
            <person name="Sharon I."/>
            <person name="Castelle C.J."/>
            <person name="Probst A.J."/>
            <person name="Thomas B.C."/>
            <person name="Singh A."/>
            <person name="Wilkins M.J."/>
            <person name="Karaoz U."/>
            <person name="Brodie E.L."/>
            <person name="Williams K.H."/>
            <person name="Hubbard S.S."/>
            <person name="Banfield J.F."/>
        </authorList>
    </citation>
    <scope>NUCLEOTIDE SEQUENCE [LARGE SCALE GENOMIC DNA]</scope>
</reference>